<dbReference type="PANTHER" id="PTHR23150:SF36">
    <property type="entry name" value="HERCYNINE OXYGENASE"/>
    <property type="match status" value="1"/>
</dbReference>
<feature type="domain" description="Sulfatase-modifying factor enzyme-like" evidence="4">
    <location>
        <begin position="198"/>
        <end position="333"/>
    </location>
</feature>
<evidence type="ECO:0000313" key="6">
    <source>
        <dbReference type="EMBL" id="SNX28081.1"/>
    </source>
</evidence>
<dbReference type="GO" id="GO:0052699">
    <property type="term" value="P:ergothioneine biosynthetic process"/>
    <property type="evidence" value="ECO:0007669"/>
    <property type="project" value="InterPro"/>
</dbReference>
<evidence type="ECO:0000259" key="5">
    <source>
        <dbReference type="Pfam" id="PF12867"/>
    </source>
</evidence>
<protein>
    <submittedName>
        <fullName evidence="6">Ergothioneine biosynthesis protein EgtB</fullName>
    </submittedName>
</protein>
<organism evidence="6 7">
    <name type="scientific">Polynucleobacter meluiroseus</name>
    <dbReference type="NCBI Taxonomy" id="1938814"/>
    <lineage>
        <taxon>Bacteria</taxon>
        <taxon>Pseudomonadati</taxon>
        <taxon>Pseudomonadota</taxon>
        <taxon>Betaproteobacteria</taxon>
        <taxon>Burkholderiales</taxon>
        <taxon>Burkholderiaceae</taxon>
        <taxon>Polynucleobacter</taxon>
    </lineage>
</organism>
<dbReference type="Gene3D" id="3.90.1580.10">
    <property type="entry name" value="paralog of FGE (formylglycine-generating enzyme)"/>
    <property type="match status" value="2"/>
</dbReference>
<dbReference type="InterPro" id="IPR034660">
    <property type="entry name" value="DinB/YfiT-like"/>
</dbReference>
<dbReference type="AlphaFoldDB" id="A0A240E0Q1"/>
<accession>A0A240E0Q1</accession>
<dbReference type="InterPro" id="IPR005532">
    <property type="entry name" value="SUMF_dom"/>
</dbReference>
<dbReference type="InterPro" id="IPR017806">
    <property type="entry name" value="EgtB"/>
</dbReference>
<keyword evidence="2" id="KW-0408">Iron</keyword>
<gene>
    <name evidence="6" type="ORF">SAMN06295945_0401</name>
</gene>
<dbReference type="InterPro" id="IPR051043">
    <property type="entry name" value="Sulfatase_Mod_Factor_Kinase"/>
</dbReference>
<evidence type="ECO:0000259" key="4">
    <source>
        <dbReference type="Pfam" id="PF03781"/>
    </source>
</evidence>
<evidence type="ECO:0000256" key="1">
    <source>
        <dbReference type="ARBA" id="ARBA00023002"/>
    </source>
</evidence>
<reference evidence="7" key="1">
    <citation type="submission" date="2017-08" db="EMBL/GenBank/DDBJ databases">
        <authorList>
            <person name="Varghese N."/>
            <person name="Submissions S."/>
        </authorList>
    </citation>
    <scope>NUCLEOTIDE SEQUENCE [LARGE SCALE GENOMIC DNA]</scope>
    <source>
        <strain evidence="7">AP-Melu-1000-B4</strain>
    </source>
</reference>
<sequence length="422" mass="48327">MQTNILPLSMPNKTPTEFDSMDALIKAFNASRAHSVKLIEPLSPEDCQAQSMEDASPAKWHLAHVTWFYEVMVLKPFEDNFQYWNPAFAILFNSYYNGIGDKHPRHQRGLLTRPSLGEVLVWRNNINERVNLLLKKNHSQELQKLVEIGISHEQQHQELLLTDIQHLFFQNALLPIYSESQHVSAAPEYEFKWLEGASGLVNIGYSGEEFHFDNESPSHTAFNQTHSISNILVSNAEWDAFIEDGGYQDARWWLDAGWAWVKSESISAPLYWNLNSETQKYCQFSLKGNLPLNPQAPVCNVSYFEADAFARWASQRISHYAGARLPTEFEWEALSQVKPKLALNLFGEVWQWTSSSYSAYPGYQPWSGIAGEYNGKFMVNQMVLRGSSAYTTPGHSRNTYRNFFPAPTRWQMTGLRLAKDGI</sequence>
<dbReference type="RefSeq" id="WP_243391884.1">
    <property type="nucleotide sequence ID" value="NZ_OANS01000001.1"/>
</dbReference>
<dbReference type="Pfam" id="PF12867">
    <property type="entry name" value="DinB_2"/>
    <property type="match status" value="1"/>
</dbReference>
<keyword evidence="1" id="KW-0560">Oxidoreductase</keyword>
<dbReference type="SUPFAM" id="SSF56436">
    <property type="entry name" value="C-type lectin-like"/>
    <property type="match status" value="1"/>
</dbReference>
<comment type="pathway">
    <text evidence="3">Amino-acid biosynthesis; ergothioneine biosynthesis.</text>
</comment>
<dbReference type="NCBIfam" id="TIGR03440">
    <property type="entry name" value="egtB_TIGR03440"/>
    <property type="match status" value="1"/>
</dbReference>
<dbReference type="InterPro" id="IPR024775">
    <property type="entry name" value="DinB-like"/>
</dbReference>
<dbReference type="Pfam" id="PF03781">
    <property type="entry name" value="FGE-sulfatase"/>
    <property type="match status" value="1"/>
</dbReference>
<dbReference type="SUPFAM" id="SSF109854">
    <property type="entry name" value="DinB/YfiT-like putative metalloenzymes"/>
    <property type="match status" value="1"/>
</dbReference>
<keyword evidence="7" id="KW-1185">Reference proteome</keyword>
<dbReference type="InterPro" id="IPR042095">
    <property type="entry name" value="SUMF_sf"/>
</dbReference>
<dbReference type="EMBL" id="OANS01000001">
    <property type="protein sequence ID" value="SNX28081.1"/>
    <property type="molecule type" value="Genomic_DNA"/>
</dbReference>
<dbReference type="Proteomes" id="UP000218069">
    <property type="component" value="Unassembled WGS sequence"/>
</dbReference>
<proteinExistence type="predicted"/>
<dbReference type="PANTHER" id="PTHR23150">
    <property type="entry name" value="SULFATASE MODIFYING FACTOR 1, 2"/>
    <property type="match status" value="1"/>
</dbReference>
<dbReference type="InterPro" id="IPR016187">
    <property type="entry name" value="CTDL_fold"/>
</dbReference>
<evidence type="ECO:0000256" key="3">
    <source>
        <dbReference type="ARBA" id="ARBA00037882"/>
    </source>
</evidence>
<evidence type="ECO:0000313" key="7">
    <source>
        <dbReference type="Proteomes" id="UP000218069"/>
    </source>
</evidence>
<feature type="domain" description="DinB-like" evidence="5">
    <location>
        <begin position="28"/>
        <end position="158"/>
    </location>
</feature>
<evidence type="ECO:0000256" key="2">
    <source>
        <dbReference type="ARBA" id="ARBA00023004"/>
    </source>
</evidence>
<name>A0A240E0Q1_9BURK</name>